<dbReference type="Proteomes" id="UP001501940">
    <property type="component" value="Chromosome 17"/>
</dbReference>
<dbReference type="InterPro" id="IPR050703">
    <property type="entry name" value="Flavin_MAO"/>
</dbReference>
<protein>
    <recommendedName>
        <fullName evidence="10">Amine oxidase</fullName>
        <ecNumber evidence="10">1.4.3.-</ecNumber>
    </recommendedName>
</protein>
<evidence type="ECO:0000313" key="12">
    <source>
        <dbReference type="Ensembl" id="ENSAOCP00000031977.2"/>
    </source>
</evidence>
<dbReference type="Gene3D" id="3.50.50.60">
    <property type="entry name" value="FAD/NAD(P)-binding domain"/>
    <property type="match status" value="1"/>
</dbReference>
<reference evidence="12" key="3">
    <citation type="submission" date="2025-09" db="UniProtKB">
        <authorList>
            <consortium name="Ensembl"/>
        </authorList>
    </citation>
    <scope>IDENTIFICATION</scope>
</reference>
<evidence type="ECO:0000313" key="13">
    <source>
        <dbReference type="Proteomes" id="UP001501940"/>
    </source>
</evidence>
<dbReference type="GeneTree" id="ENSGT00940000166792"/>
<evidence type="ECO:0000256" key="7">
    <source>
        <dbReference type="ARBA" id="ARBA00023002"/>
    </source>
</evidence>
<sequence length="508" mass="55365">MTAEIWDVVIVGAGLSGLSAAHLLRKRNAKLRILILEGKGRVGGRTVTSEIPAANGVDCWDFGGQWVGSTQTHILELIEELGLEVYPQFSTGKRVHHMGGPTSKVRTYRTSIPALSPAVLLDFTQLLWKIDRLCATVCVQDPSRTPNAVQLDSMTLQTYVEQHAWTSDLKEEVELSCRAVFGMEPSQMSFLFFLMYAAAAGGLLPLLESTPGSAQELKIKGGTQQLSERLADGVGWKNVRLGSAVTAIWQDAEWARVTTATDTFLCRAVIVTCPPHLAAKIHYEPALTSQREYLTQNMPVGHMIKFIITYQTAFWREKGFCGEIVAGSSTGCPFCVTFDATSPNGNAALVGFISGQQATYWTSKEDWAKEDYSGGCPVNVMAPGLLTYYHPSLRRPCGRIHWAGTETATQWCGYMSGAVQSGQRAALEILAEVCHEALAKEELQALQSIQTVDAKQTTSSKLLHPSTGKSVVIATLMISAVILLARRQGALLNIKSHLTNAFSNISQR</sequence>
<proteinExistence type="inferred from homology"/>
<name>A0A3Q1CVJ1_AMPOC</name>
<keyword evidence="13" id="KW-1185">Reference proteome</keyword>
<comment type="cofactor">
    <cofactor evidence="1 10">
        <name>FAD</name>
        <dbReference type="ChEBI" id="CHEBI:57692"/>
    </cofactor>
</comment>
<evidence type="ECO:0000259" key="11">
    <source>
        <dbReference type="Pfam" id="PF01593"/>
    </source>
</evidence>
<keyword evidence="7 10" id="KW-0560">Oxidoreductase</keyword>
<keyword evidence="4 10" id="KW-0285">Flavoprotein</keyword>
<evidence type="ECO:0000256" key="10">
    <source>
        <dbReference type="RuleBase" id="RU362067"/>
    </source>
</evidence>
<reference evidence="12 13" key="1">
    <citation type="submission" date="2022-01" db="EMBL/GenBank/DDBJ databases">
        <title>A chromosome-scale genome assembly of the false clownfish, Amphiprion ocellaris.</title>
        <authorList>
            <person name="Ryu T."/>
        </authorList>
    </citation>
    <scope>NUCLEOTIDE SEQUENCE [LARGE SCALE GENOMIC DNA]</scope>
</reference>
<dbReference type="InterPro" id="IPR002937">
    <property type="entry name" value="Amino_oxidase"/>
</dbReference>
<dbReference type="GO" id="GO:0097621">
    <property type="term" value="F:monoamine oxidase activity"/>
    <property type="evidence" value="ECO:0007669"/>
    <property type="project" value="UniProtKB-EC"/>
</dbReference>
<feature type="domain" description="Amine oxidase" evidence="11">
    <location>
        <begin position="15"/>
        <end position="364"/>
    </location>
</feature>
<keyword evidence="10" id="KW-1133">Transmembrane helix</keyword>
<dbReference type="PRINTS" id="PR00757">
    <property type="entry name" value="AMINEOXDASEF"/>
</dbReference>
<dbReference type="SUPFAM" id="SSF54373">
    <property type="entry name" value="FAD-linked reductases, C-terminal domain"/>
    <property type="match status" value="1"/>
</dbReference>
<evidence type="ECO:0000256" key="4">
    <source>
        <dbReference type="ARBA" id="ARBA00022630"/>
    </source>
</evidence>
<keyword evidence="6 10" id="KW-0274">FAD</keyword>
<dbReference type="InterPro" id="IPR001613">
    <property type="entry name" value="Flavin_amine_oxidase"/>
</dbReference>
<feature type="binding site" evidence="9">
    <location>
        <position position="16"/>
    </location>
    <ligand>
        <name>FAD</name>
        <dbReference type="ChEBI" id="CHEBI:57692"/>
    </ligand>
</feature>
<evidence type="ECO:0000256" key="2">
    <source>
        <dbReference type="ARBA" id="ARBA00004362"/>
    </source>
</evidence>
<feature type="binding site" evidence="9">
    <location>
        <position position="352"/>
    </location>
    <ligand>
        <name>substrate</name>
    </ligand>
</feature>
<comment type="similarity">
    <text evidence="3 10">Belongs to the flavin monoamine oxidase family.</text>
</comment>
<dbReference type="EC" id="1.4.3.-" evidence="10"/>
<dbReference type="GO" id="GO:0008131">
    <property type="term" value="F:primary methylamine oxidase activity"/>
    <property type="evidence" value="ECO:0007669"/>
    <property type="project" value="UniProtKB-ARBA"/>
</dbReference>
<feature type="binding site" evidence="9">
    <location>
        <position position="406"/>
    </location>
    <ligand>
        <name>FAD</name>
        <dbReference type="ChEBI" id="CHEBI:57692"/>
    </ligand>
</feature>
<dbReference type="PANTHER" id="PTHR43563:SF14">
    <property type="entry name" value="AMINE OXIDASE"/>
    <property type="match status" value="1"/>
</dbReference>
<accession>A0A3Q1CVJ1</accession>
<dbReference type="GO" id="GO:0005741">
    <property type="term" value="C:mitochondrial outer membrane"/>
    <property type="evidence" value="ECO:0007669"/>
    <property type="project" value="UniProtKB-SubCell"/>
</dbReference>
<dbReference type="OMA" id="LWARVMH"/>
<evidence type="ECO:0000256" key="6">
    <source>
        <dbReference type="ARBA" id="ARBA00022827"/>
    </source>
</evidence>
<dbReference type="Ensembl" id="ENSAOCT00000028460.2">
    <property type="protein sequence ID" value="ENSAOCP00000031977.2"/>
    <property type="gene ID" value="ENSAOCG00000023998.2"/>
</dbReference>
<evidence type="ECO:0000256" key="9">
    <source>
        <dbReference type="PIRSR" id="PIRSR601613-1"/>
    </source>
</evidence>
<dbReference type="AlphaFoldDB" id="A0A3Q1CVJ1"/>
<evidence type="ECO:0000256" key="3">
    <source>
        <dbReference type="ARBA" id="ARBA00005995"/>
    </source>
</evidence>
<dbReference type="InterPro" id="IPR036188">
    <property type="entry name" value="FAD/NAD-bd_sf"/>
</dbReference>
<evidence type="ECO:0000256" key="1">
    <source>
        <dbReference type="ARBA" id="ARBA00001974"/>
    </source>
</evidence>
<evidence type="ECO:0000256" key="8">
    <source>
        <dbReference type="ARBA" id="ARBA00048448"/>
    </source>
</evidence>
<feature type="transmembrane region" description="Helical" evidence="10">
    <location>
        <begin position="188"/>
        <end position="207"/>
    </location>
</feature>
<keyword evidence="10" id="KW-0472">Membrane</keyword>
<dbReference type="Pfam" id="PF01593">
    <property type="entry name" value="Amino_oxidase"/>
    <property type="match status" value="1"/>
</dbReference>
<comment type="subcellular location">
    <subcellularLocation>
        <location evidence="2">Mitochondrion outer membrane</location>
        <topology evidence="2">Single-pass type IV membrane protein</topology>
        <orientation evidence="2">Cytoplasmic side</orientation>
    </subcellularLocation>
</comment>
<dbReference type="STRING" id="80972.ENSAOCP00000031977"/>
<keyword evidence="5" id="KW-0496">Mitochondrion</keyword>
<dbReference type="SUPFAM" id="SSF51905">
    <property type="entry name" value="FAD/NAD(P)-binding domain"/>
    <property type="match status" value="1"/>
</dbReference>
<organism evidence="12 13">
    <name type="scientific">Amphiprion ocellaris</name>
    <name type="common">Clown anemonefish</name>
    <dbReference type="NCBI Taxonomy" id="80972"/>
    <lineage>
        <taxon>Eukaryota</taxon>
        <taxon>Metazoa</taxon>
        <taxon>Chordata</taxon>
        <taxon>Craniata</taxon>
        <taxon>Vertebrata</taxon>
        <taxon>Euteleostomi</taxon>
        <taxon>Actinopterygii</taxon>
        <taxon>Neopterygii</taxon>
        <taxon>Teleostei</taxon>
        <taxon>Neoteleostei</taxon>
        <taxon>Acanthomorphata</taxon>
        <taxon>Ovalentaria</taxon>
        <taxon>Pomacentridae</taxon>
        <taxon>Amphiprion</taxon>
    </lineage>
</organism>
<evidence type="ECO:0000256" key="5">
    <source>
        <dbReference type="ARBA" id="ARBA00022787"/>
    </source>
</evidence>
<feature type="binding site" evidence="9">
    <location>
        <position position="245"/>
    </location>
    <ligand>
        <name>FAD</name>
        <dbReference type="ChEBI" id="CHEBI:57692"/>
    </ligand>
</feature>
<keyword evidence="5" id="KW-1000">Mitochondrion outer membrane</keyword>
<comment type="catalytic activity">
    <reaction evidence="8">
        <text>a secondary aliphatic amine + O2 + H2O = a primary amine + an aldehyde + H2O2</text>
        <dbReference type="Rhea" id="RHEA:26414"/>
        <dbReference type="ChEBI" id="CHEBI:15377"/>
        <dbReference type="ChEBI" id="CHEBI:15379"/>
        <dbReference type="ChEBI" id="CHEBI:16240"/>
        <dbReference type="ChEBI" id="CHEBI:17478"/>
        <dbReference type="ChEBI" id="CHEBI:58855"/>
        <dbReference type="ChEBI" id="CHEBI:65296"/>
        <dbReference type="EC" id="1.4.3.4"/>
    </reaction>
</comment>
<dbReference type="PANTHER" id="PTHR43563">
    <property type="entry name" value="AMINE OXIDASE"/>
    <property type="match status" value="1"/>
</dbReference>
<keyword evidence="10" id="KW-0812">Transmembrane</keyword>
<feature type="transmembrane region" description="Helical" evidence="10">
    <location>
        <begin position="6"/>
        <end position="24"/>
    </location>
</feature>
<reference evidence="12" key="2">
    <citation type="submission" date="2025-08" db="UniProtKB">
        <authorList>
            <consortium name="Ensembl"/>
        </authorList>
    </citation>
    <scope>IDENTIFICATION</scope>
</reference>